<organism evidence="2 3">
    <name type="scientific">Nocardia uniformis</name>
    <dbReference type="NCBI Taxonomy" id="53432"/>
    <lineage>
        <taxon>Bacteria</taxon>
        <taxon>Bacillati</taxon>
        <taxon>Actinomycetota</taxon>
        <taxon>Actinomycetes</taxon>
        <taxon>Mycobacteriales</taxon>
        <taxon>Nocardiaceae</taxon>
        <taxon>Nocardia</taxon>
    </lineage>
</organism>
<evidence type="ECO:0000313" key="2">
    <source>
        <dbReference type="EMBL" id="NNH75871.1"/>
    </source>
</evidence>
<gene>
    <name evidence="2" type="ORF">HLB23_39485</name>
</gene>
<reference evidence="2 3" key="1">
    <citation type="submission" date="2020-05" db="EMBL/GenBank/DDBJ databases">
        <title>MicrobeNet Type strains.</title>
        <authorList>
            <person name="Nicholson A.C."/>
        </authorList>
    </citation>
    <scope>NUCLEOTIDE SEQUENCE [LARGE SCALE GENOMIC DNA]</scope>
    <source>
        <strain evidence="2 3">JCM 3224</strain>
    </source>
</reference>
<feature type="compositionally biased region" description="Polar residues" evidence="1">
    <location>
        <begin position="40"/>
        <end position="52"/>
    </location>
</feature>
<dbReference type="RefSeq" id="WP_170264450.1">
    <property type="nucleotide sequence ID" value="NZ_JABELX010000029.1"/>
</dbReference>
<evidence type="ECO:0000256" key="1">
    <source>
        <dbReference type="SAM" id="MobiDB-lite"/>
    </source>
</evidence>
<feature type="compositionally biased region" description="Polar residues" evidence="1">
    <location>
        <begin position="1"/>
        <end position="11"/>
    </location>
</feature>
<proteinExistence type="predicted"/>
<name>A0A849CKW4_9NOCA</name>
<feature type="region of interest" description="Disordered" evidence="1">
    <location>
        <begin position="1"/>
        <end position="52"/>
    </location>
</feature>
<sequence>MTINYVNFGRSNNDDWEDEPYTAPKQPAPMPAQKPSMPQDTTSPAGNKGGSSYVSMEVDNGLLPVRFEFNPQWQFYVSPNEVGRELYQAYRDAVNRHITRLSEAAGGKLGVDYPHSHFLPRRQQLILLLEAETWEEYSHLKDELFASARYRAHGQATDNDEPVMIISGDREAIRAIHVWQQWWGCADPLALEAEILTCVAKIRSAQPKFVSAQRDWSRYTDDQLFELKNQHRRRLIESTGQ</sequence>
<evidence type="ECO:0000313" key="3">
    <source>
        <dbReference type="Proteomes" id="UP000586827"/>
    </source>
</evidence>
<comment type="caution">
    <text evidence="2">The sequence shown here is derived from an EMBL/GenBank/DDBJ whole genome shotgun (WGS) entry which is preliminary data.</text>
</comment>
<protein>
    <submittedName>
        <fullName evidence="2">Uncharacterized protein</fullName>
    </submittedName>
</protein>
<dbReference type="EMBL" id="JABELX010000029">
    <property type="protein sequence ID" value="NNH75871.1"/>
    <property type="molecule type" value="Genomic_DNA"/>
</dbReference>
<keyword evidence="3" id="KW-1185">Reference proteome</keyword>
<dbReference type="AlphaFoldDB" id="A0A849CKW4"/>
<dbReference type="Proteomes" id="UP000586827">
    <property type="component" value="Unassembled WGS sequence"/>
</dbReference>
<accession>A0A849CKW4</accession>